<evidence type="ECO:0000259" key="11">
    <source>
        <dbReference type="Pfam" id="PF00694"/>
    </source>
</evidence>
<evidence type="ECO:0000256" key="2">
    <source>
        <dbReference type="ARBA" id="ARBA00002695"/>
    </source>
</evidence>
<dbReference type="InterPro" id="IPR050075">
    <property type="entry name" value="LeuD"/>
</dbReference>
<evidence type="ECO:0000313" key="12">
    <source>
        <dbReference type="EMBL" id="NSX53760.1"/>
    </source>
</evidence>
<dbReference type="Gene3D" id="3.20.19.10">
    <property type="entry name" value="Aconitase, domain 4"/>
    <property type="match status" value="1"/>
</dbReference>
<dbReference type="RefSeq" id="WP_174135047.1">
    <property type="nucleotide sequence ID" value="NZ_JABUFE010000001.1"/>
</dbReference>
<comment type="similarity">
    <text evidence="4 10">Belongs to the LeuD family. LeuD type 1 subfamily.</text>
</comment>
<dbReference type="InterPro" id="IPR033940">
    <property type="entry name" value="IPMI_Swivel"/>
</dbReference>
<name>A0ABX2IMK2_9RHOB</name>
<keyword evidence="6 10" id="KW-0432">Leucine biosynthesis</keyword>
<keyword evidence="7 10" id="KW-0028">Amino-acid biosynthesis</keyword>
<dbReference type="NCBIfam" id="TIGR00171">
    <property type="entry name" value="leuD"/>
    <property type="match status" value="1"/>
</dbReference>
<comment type="subunit">
    <text evidence="5 10">Heterodimer of LeuC and LeuD.</text>
</comment>
<comment type="function">
    <text evidence="2 10">Catalyzes the isomerization between 2-isopropylmalate and 3-isopropylmalate, via the formation of 2-isopropylmaleate.</text>
</comment>
<dbReference type="Pfam" id="PF00694">
    <property type="entry name" value="Aconitase_C"/>
    <property type="match status" value="1"/>
</dbReference>
<comment type="catalytic activity">
    <reaction evidence="1 10">
        <text>(2R,3S)-3-isopropylmalate = (2S)-2-isopropylmalate</text>
        <dbReference type="Rhea" id="RHEA:32287"/>
        <dbReference type="ChEBI" id="CHEBI:1178"/>
        <dbReference type="ChEBI" id="CHEBI:35121"/>
        <dbReference type="EC" id="4.2.1.33"/>
    </reaction>
</comment>
<feature type="domain" description="Aconitase A/isopropylmalate dehydratase small subunit swivel" evidence="11">
    <location>
        <begin position="3"/>
        <end position="123"/>
    </location>
</feature>
<comment type="pathway">
    <text evidence="3 10">Amino-acid biosynthesis; L-leucine biosynthesis; L-leucine from 3-methyl-2-oxobutanoate: step 2/4.</text>
</comment>
<dbReference type="Proteomes" id="UP000777935">
    <property type="component" value="Unassembled WGS sequence"/>
</dbReference>
<dbReference type="NCBIfam" id="NF002458">
    <property type="entry name" value="PRK01641.1"/>
    <property type="match status" value="1"/>
</dbReference>
<dbReference type="InterPro" id="IPR000573">
    <property type="entry name" value="AconitaseA/IPMdHydase_ssu_swvl"/>
</dbReference>
<keyword evidence="8 10" id="KW-0456">Lyase</keyword>
<dbReference type="PANTHER" id="PTHR43345">
    <property type="entry name" value="3-ISOPROPYLMALATE DEHYDRATASE SMALL SUBUNIT 2-RELATED-RELATED"/>
    <property type="match status" value="1"/>
</dbReference>
<evidence type="ECO:0000256" key="10">
    <source>
        <dbReference type="HAMAP-Rule" id="MF_01031"/>
    </source>
</evidence>
<protein>
    <recommendedName>
        <fullName evidence="10">3-isopropylmalate dehydratase small subunit</fullName>
        <ecNumber evidence="10">4.2.1.33</ecNumber>
    </recommendedName>
    <alternativeName>
        <fullName evidence="10">Alpha-IPM isomerase</fullName>
        <shortName evidence="10">IPMI</shortName>
    </alternativeName>
    <alternativeName>
        <fullName evidence="10">Isopropylmalate isomerase</fullName>
    </alternativeName>
</protein>
<evidence type="ECO:0000256" key="9">
    <source>
        <dbReference type="ARBA" id="ARBA00023304"/>
    </source>
</evidence>
<dbReference type="HAMAP" id="MF_01031">
    <property type="entry name" value="LeuD_type1"/>
    <property type="match status" value="1"/>
</dbReference>
<evidence type="ECO:0000256" key="8">
    <source>
        <dbReference type="ARBA" id="ARBA00023239"/>
    </source>
</evidence>
<dbReference type="PANTHER" id="PTHR43345:SF5">
    <property type="entry name" value="3-ISOPROPYLMALATE DEHYDRATASE SMALL SUBUNIT"/>
    <property type="match status" value="1"/>
</dbReference>
<proteinExistence type="inferred from homology"/>
<sequence length="207" mass="22752">MIPFTKVSGIAAPMPAPNIDTDIIMPKQFLKRIDREGLAIGAFHDLRFDETGAERPEFVLNKIPYRSAKFLICGDNFGCGSSREYAVWGLLQLGIRAIIAPSISGIFFGNCEKNGLLAITVPQADVDPLVAHASLPETSEMQIDLHNQTILASSLCVPFEISDTRKQLLLSGADHIQTTLNATDQIRAFEKKQQSHAPWLWAHLAKG</sequence>
<evidence type="ECO:0000256" key="4">
    <source>
        <dbReference type="ARBA" id="ARBA00009845"/>
    </source>
</evidence>
<evidence type="ECO:0000256" key="3">
    <source>
        <dbReference type="ARBA" id="ARBA00004729"/>
    </source>
</evidence>
<evidence type="ECO:0000256" key="6">
    <source>
        <dbReference type="ARBA" id="ARBA00022430"/>
    </source>
</evidence>
<evidence type="ECO:0000256" key="1">
    <source>
        <dbReference type="ARBA" id="ARBA00000491"/>
    </source>
</evidence>
<reference evidence="12 13" key="1">
    <citation type="submission" date="2020-06" db="EMBL/GenBank/DDBJ databases">
        <title>Sulfitobacter algicola sp. nov., isolated from green algae.</title>
        <authorList>
            <person name="Wang C."/>
        </authorList>
    </citation>
    <scope>NUCLEOTIDE SEQUENCE [LARGE SCALE GENOMIC DNA]</scope>
    <source>
        <strain evidence="12 13">1151</strain>
    </source>
</reference>
<evidence type="ECO:0000256" key="5">
    <source>
        <dbReference type="ARBA" id="ARBA00011271"/>
    </source>
</evidence>
<dbReference type="EMBL" id="JABUFE010000001">
    <property type="protein sequence ID" value="NSX53760.1"/>
    <property type="molecule type" value="Genomic_DNA"/>
</dbReference>
<accession>A0ABX2IMK2</accession>
<gene>
    <name evidence="10 12" type="primary">leuD</name>
    <name evidence="12" type="ORF">HRQ87_03000</name>
</gene>
<dbReference type="GO" id="GO:0003861">
    <property type="term" value="F:3-isopropylmalate dehydratase activity"/>
    <property type="evidence" value="ECO:0007669"/>
    <property type="project" value="UniProtKB-EC"/>
</dbReference>
<dbReference type="InterPro" id="IPR015928">
    <property type="entry name" value="Aconitase/3IPM_dehydase_swvl"/>
</dbReference>
<dbReference type="CDD" id="cd01577">
    <property type="entry name" value="IPMI_Swivel"/>
    <property type="match status" value="1"/>
</dbReference>
<comment type="caution">
    <text evidence="12">The sequence shown here is derived from an EMBL/GenBank/DDBJ whole genome shotgun (WGS) entry which is preliminary data.</text>
</comment>
<evidence type="ECO:0000256" key="7">
    <source>
        <dbReference type="ARBA" id="ARBA00022605"/>
    </source>
</evidence>
<organism evidence="12 13">
    <name type="scientific">Parasulfitobacter algicola</name>
    <dbReference type="NCBI Taxonomy" id="2614809"/>
    <lineage>
        <taxon>Bacteria</taxon>
        <taxon>Pseudomonadati</taxon>
        <taxon>Pseudomonadota</taxon>
        <taxon>Alphaproteobacteria</taxon>
        <taxon>Rhodobacterales</taxon>
        <taxon>Roseobacteraceae</taxon>
        <taxon>Parasulfitobacter</taxon>
    </lineage>
</organism>
<dbReference type="InterPro" id="IPR004431">
    <property type="entry name" value="3-IsopropMal_deHydase_ssu"/>
</dbReference>
<keyword evidence="13" id="KW-1185">Reference proteome</keyword>
<dbReference type="EC" id="4.2.1.33" evidence="10"/>
<evidence type="ECO:0000313" key="13">
    <source>
        <dbReference type="Proteomes" id="UP000777935"/>
    </source>
</evidence>
<dbReference type="SUPFAM" id="SSF52016">
    <property type="entry name" value="LeuD/IlvD-like"/>
    <property type="match status" value="1"/>
</dbReference>
<keyword evidence="9 10" id="KW-0100">Branched-chain amino acid biosynthesis</keyword>